<dbReference type="AlphaFoldDB" id="A0A835VWT8"/>
<keyword evidence="2" id="KW-1185">Reference proteome</keyword>
<accession>A0A835VWT8</accession>
<comment type="caution">
    <text evidence="1">The sequence shown here is derived from an EMBL/GenBank/DDBJ whole genome shotgun (WGS) entry which is preliminary data.</text>
</comment>
<dbReference type="Proteomes" id="UP000650467">
    <property type="component" value="Unassembled WGS sequence"/>
</dbReference>
<evidence type="ECO:0000313" key="1">
    <source>
        <dbReference type="EMBL" id="KAG2428773.1"/>
    </source>
</evidence>
<dbReference type="OrthoDB" id="545062at2759"/>
<organism evidence="1 2">
    <name type="scientific">Chlamydomonas incerta</name>
    <dbReference type="NCBI Taxonomy" id="51695"/>
    <lineage>
        <taxon>Eukaryota</taxon>
        <taxon>Viridiplantae</taxon>
        <taxon>Chlorophyta</taxon>
        <taxon>core chlorophytes</taxon>
        <taxon>Chlorophyceae</taxon>
        <taxon>CS clade</taxon>
        <taxon>Chlamydomonadales</taxon>
        <taxon>Chlamydomonadaceae</taxon>
        <taxon>Chlamydomonas</taxon>
    </lineage>
</organism>
<proteinExistence type="predicted"/>
<evidence type="ECO:0000313" key="2">
    <source>
        <dbReference type="Proteomes" id="UP000650467"/>
    </source>
</evidence>
<name>A0A835VWT8_CHLIN</name>
<dbReference type="EMBL" id="JAEHOC010000033">
    <property type="protein sequence ID" value="KAG2428773.1"/>
    <property type="molecule type" value="Genomic_DNA"/>
</dbReference>
<gene>
    <name evidence="1" type="ORF">HXX76_011473</name>
</gene>
<sequence>MLRYTFLTHPWVFRSKDHATGELVVDGSPVCWPSLSHVFQDVVEAPWRTWTPASHATHFRPQFPGFATEVQQLLLAYNAQHRRPGGRHSSAGGGEEPDFEAPGCCAHLWKSSGQGAADTPGLSVAKPAGQGSLGSLPHDLVIKIVSYLTPQLRAVRPIVKEAVQVLPPGVGHSAWSVVYTAARLLGPAPRRPQPPAAGPDAWLEAAGMVQRAGGGPPGMQLPARLPAWPMAAGAAMGRAAEVLADAARQMQHAIIAQAAAAAANPRAPLPKDTYEVLLYTEATALANTARTREERMCHEREAQVPALQRYVEAHEAARKGRLQNAAALPTVSS</sequence>
<reference evidence="1" key="1">
    <citation type="journal article" date="2020" name="bioRxiv">
        <title>Comparative genomics of Chlamydomonas.</title>
        <authorList>
            <person name="Craig R.J."/>
            <person name="Hasan A.R."/>
            <person name="Ness R.W."/>
            <person name="Keightley P.D."/>
        </authorList>
    </citation>
    <scope>NUCLEOTIDE SEQUENCE</scope>
    <source>
        <strain evidence="1">SAG 7.73</strain>
    </source>
</reference>
<protein>
    <submittedName>
        <fullName evidence="1">Uncharacterized protein</fullName>
    </submittedName>
</protein>